<feature type="active site" description="Proton acceptor" evidence="4">
    <location>
        <position position="157"/>
    </location>
</feature>
<evidence type="ECO:0000313" key="7">
    <source>
        <dbReference type="Proteomes" id="UP001218788"/>
    </source>
</evidence>
<dbReference type="InterPro" id="IPR002641">
    <property type="entry name" value="PNPLA_dom"/>
</dbReference>
<dbReference type="Proteomes" id="UP001218788">
    <property type="component" value="Unassembled WGS sequence"/>
</dbReference>
<dbReference type="PANTHER" id="PTHR14226">
    <property type="entry name" value="NEUROPATHY TARGET ESTERASE/SWISS CHEESE D.MELANOGASTER"/>
    <property type="match status" value="1"/>
</dbReference>
<evidence type="ECO:0000256" key="1">
    <source>
        <dbReference type="ARBA" id="ARBA00022801"/>
    </source>
</evidence>
<proteinExistence type="predicted"/>
<evidence type="ECO:0000259" key="5">
    <source>
        <dbReference type="PROSITE" id="PS51635"/>
    </source>
</evidence>
<dbReference type="PANTHER" id="PTHR14226:SF25">
    <property type="entry name" value="PHOSPHOESTERASE"/>
    <property type="match status" value="1"/>
</dbReference>
<accession>A0ABT5L2Y5</accession>
<comment type="caution">
    <text evidence="4">Lacks conserved residue(s) required for the propagation of feature annotation.</text>
</comment>
<gene>
    <name evidence="6" type="ORF">OIK42_08425</name>
</gene>
<dbReference type="Pfam" id="PF19890">
    <property type="entry name" value="DUF6363"/>
    <property type="match status" value="1"/>
</dbReference>
<evidence type="ECO:0000313" key="6">
    <source>
        <dbReference type="EMBL" id="MDC8830784.1"/>
    </source>
</evidence>
<evidence type="ECO:0000256" key="2">
    <source>
        <dbReference type="ARBA" id="ARBA00022963"/>
    </source>
</evidence>
<dbReference type="InterPro" id="IPR037483">
    <property type="entry name" value="YjjU-like"/>
</dbReference>
<dbReference type="InterPro" id="IPR050301">
    <property type="entry name" value="NTE"/>
</dbReference>
<dbReference type="RefSeq" id="WP_273639707.1">
    <property type="nucleotide sequence ID" value="NZ_JAQQXP010000001.1"/>
</dbReference>
<keyword evidence="3 4" id="KW-0443">Lipid metabolism</keyword>
<dbReference type="Gene3D" id="3.40.1090.10">
    <property type="entry name" value="Cytosolic phospholipase A2 catalytic domain"/>
    <property type="match status" value="2"/>
</dbReference>
<protein>
    <submittedName>
        <fullName evidence="6">Patatin family protein</fullName>
    </submittedName>
</protein>
<feature type="active site" description="Nucleophile" evidence="4">
    <location>
        <position position="39"/>
    </location>
</feature>
<evidence type="ECO:0000256" key="3">
    <source>
        <dbReference type="ARBA" id="ARBA00023098"/>
    </source>
</evidence>
<reference evidence="6 7" key="1">
    <citation type="submission" date="2022-10" db="EMBL/GenBank/DDBJ databases">
        <title>Alteromonas sp. chi3 Genome sequencing.</title>
        <authorList>
            <person name="Park S."/>
        </authorList>
    </citation>
    <scope>NUCLEOTIDE SEQUENCE [LARGE SCALE GENOMIC DNA]</scope>
    <source>
        <strain evidence="7">chi3</strain>
    </source>
</reference>
<name>A0ABT5L2Y5_9ALTE</name>
<feature type="domain" description="PNPLA" evidence="5">
    <location>
        <begin position="5"/>
        <end position="170"/>
    </location>
</feature>
<dbReference type="InterPro" id="IPR045943">
    <property type="entry name" value="DUF6363"/>
</dbReference>
<dbReference type="EMBL" id="JAQQXP010000001">
    <property type="protein sequence ID" value="MDC8830784.1"/>
    <property type="molecule type" value="Genomic_DNA"/>
</dbReference>
<organism evidence="6 7">
    <name type="scientific">Alteromonas gilva</name>
    <dbReference type="NCBI Taxonomy" id="2987522"/>
    <lineage>
        <taxon>Bacteria</taxon>
        <taxon>Pseudomonadati</taxon>
        <taxon>Pseudomonadota</taxon>
        <taxon>Gammaproteobacteria</taxon>
        <taxon>Alteromonadales</taxon>
        <taxon>Alteromonadaceae</taxon>
        <taxon>Alteromonas/Salinimonas group</taxon>
        <taxon>Alteromonas</taxon>
    </lineage>
</organism>
<dbReference type="PROSITE" id="PS51635">
    <property type="entry name" value="PNPLA"/>
    <property type="match status" value="1"/>
</dbReference>
<sequence length="278" mass="31658">MQRALVIEGGAMRGIFAAGVLDTFQQQHYYPFDFVVGVSAGATNAAGYVSGNAERNRRIIIRMATQRDFFNPVRFMMKGHMTDVKWLWSESCQRYPLPPGTLLKHIPLIVVVTNMYTGKAEYHRASKENLDELMEATCALPVVYRTPPQLESHFYVDGGVADAIPVRYAYEQGARDITVVLSQPWGYQKTTEKAPWITDKMFTDHPELINTIHHRSEVYNQTLRFIAHPPADCRIRVIVPPADFPVKRLTMHKGKLIKGYRMGRQAAQEFLAKMRDVA</sequence>
<comment type="caution">
    <text evidence="6">The sequence shown here is derived from an EMBL/GenBank/DDBJ whole genome shotgun (WGS) entry which is preliminary data.</text>
</comment>
<keyword evidence="7" id="KW-1185">Reference proteome</keyword>
<evidence type="ECO:0000256" key="4">
    <source>
        <dbReference type="PROSITE-ProRule" id="PRU01161"/>
    </source>
</evidence>
<dbReference type="SUPFAM" id="SSF52151">
    <property type="entry name" value="FabD/lysophospholipase-like"/>
    <property type="match status" value="1"/>
</dbReference>
<keyword evidence="2 4" id="KW-0442">Lipid degradation</keyword>
<dbReference type="InterPro" id="IPR016035">
    <property type="entry name" value="Acyl_Trfase/lysoPLipase"/>
</dbReference>
<feature type="short sequence motif" description="GXSXG" evidence="4">
    <location>
        <begin position="37"/>
        <end position="41"/>
    </location>
</feature>
<feature type="short sequence motif" description="DGA/G" evidence="4">
    <location>
        <begin position="157"/>
        <end position="159"/>
    </location>
</feature>
<dbReference type="CDD" id="cd07208">
    <property type="entry name" value="Pat_hypo_Ecoli_yjju_like"/>
    <property type="match status" value="1"/>
</dbReference>
<dbReference type="Pfam" id="PF01734">
    <property type="entry name" value="Patatin"/>
    <property type="match status" value="1"/>
</dbReference>
<keyword evidence="1 4" id="KW-0378">Hydrolase</keyword>